<organism evidence="3 4">
    <name type="scientific">Pelomonas parva</name>
    <dbReference type="NCBI Taxonomy" id="3299032"/>
    <lineage>
        <taxon>Bacteria</taxon>
        <taxon>Pseudomonadati</taxon>
        <taxon>Pseudomonadota</taxon>
        <taxon>Betaproteobacteria</taxon>
        <taxon>Burkholderiales</taxon>
        <taxon>Sphaerotilaceae</taxon>
        <taxon>Roseateles</taxon>
    </lineage>
</organism>
<dbReference type="Gene3D" id="3.40.710.10">
    <property type="entry name" value="DD-peptidase/beta-lactamase superfamily"/>
    <property type="match status" value="1"/>
</dbReference>
<dbReference type="InterPro" id="IPR050789">
    <property type="entry name" value="Diverse_Enzym_Activities"/>
</dbReference>
<feature type="signal peptide" evidence="1">
    <location>
        <begin position="1"/>
        <end position="26"/>
    </location>
</feature>
<dbReference type="PANTHER" id="PTHR43283">
    <property type="entry name" value="BETA-LACTAMASE-RELATED"/>
    <property type="match status" value="1"/>
</dbReference>
<dbReference type="SUPFAM" id="SSF56601">
    <property type="entry name" value="beta-lactamase/transpeptidase-like"/>
    <property type="match status" value="1"/>
</dbReference>
<accession>A0ABW7F7Z9</accession>
<dbReference type="InterPro" id="IPR001466">
    <property type="entry name" value="Beta-lactam-related"/>
</dbReference>
<dbReference type="PROSITE" id="PS51318">
    <property type="entry name" value="TAT"/>
    <property type="match status" value="1"/>
</dbReference>
<evidence type="ECO:0000256" key="1">
    <source>
        <dbReference type="SAM" id="SignalP"/>
    </source>
</evidence>
<dbReference type="InterPro" id="IPR006311">
    <property type="entry name" value="TAT_signal"/>
</dbReference>
<dbReference type="InterPro" id="IPR012338">
    <property type="entry name" value="Beta-lactam/transpept-like"/>
</dbReference>
<dbReference type="GO" id="GO:0016787">
    <property type="term" value="F:hydrolase activity"/>
    <property type="evidence" value="ECO:0007669"/>
    <property type="project" value="UniProtKB-KW"/>
</dbReference>
<gene>
    <name evidence="3" type="ORF">ACG00Y_22750</name>
</gene>
<dbReference type="EC" id="3.-.-.-" evidence="3"/>
<feature type="domain" description="Beta-lactamase-related" evidence="2">
    <location>
        <begin position="45"/>
        <end position="272"/>
    </location>
</feature>
<feature type="chain" id="PRO_5046755764" evidence="1">
    <location>
        <begin position="27"/>
        <end position="339"/>
    </location>
</feature>
<dbReference type="RefSeq" id="WP_394482863.1">
    <property type="nucleotide sequence ID" value="NZ_JBIGHV010000009.1"/>
</dbReference>
<sequence>MTLTRRTTLAGLAALAGCAHLSPAPATLPDALAESVGNGLDGLIVYVDRKGSAPQSCAAGWKDRASQMPSDPQALFKIASISKLYIAAAAAKLVAGRRLSLDGTLADDLPDLAQGIANADRITLKQLLQHRSGLFNITDAPQFPWFAPLPDPAGYLALARGRPALFEPGTRHHYSNTNYLLIGALLDRKLGHSHQRYIEQALLAPLGLTHTYARVTLADAANLVSGHHPAHAGDLKTVDYPVPGGSMVATAQDVGVFLRALRDGVLLTADEQAIYSSVSVYEHTGLLPGYLSIARHHRDLDAVVVLFANTSAASAWGQIEAAHSRVVRVLSAQRPPARS</sequence>
<dbReference type="PROSITE" id="PS51257">
    <property type="entry name" value="PROKAR_LIPOPROTEIN"/>
    <property type="match status" value="1"/>
</dbReference>
<evidence type="ECO:0000313" key="3">
    <source>
        <dbReference type="EMBL" id="MFG6432752.1"/>
    </source>
</evidence>
<dbReference type="EMBL" id="JBIGHV010000009">
    <property type="protein sequence ID" value="MFG6432752.1"/>
    <property type="molecule type" value="Genomic_DNA"/>
</dbReference>
<comment type="caution">
    <text evidence="3">The sequence shown here is derived from an EMBL/GenBank/DDBJ whole genome shotgun (WGS) entry which is preliminary data.</text>
</comment>
<keyword evidence="4" id="KW-1185">Reference proteome</keyword>
<evidence type="ECO:0000259" key="2">
    <source>
        <dbReference type="Pfam" id="PF00144"/>
    </source>
</evidence>
<dbReference type="Pfam" id="PF00144">
    <property type="entry name" value="Beta-lactamase"/>
    <property type="match status" value="1"/>
</dbReference>
<evidence type="ECO:0000313" key="4">
    <source>
        <dbReference type="Proteomes" id="UP001606210"/>
    </source>
</evidence>
<protein>
    <submittedName>
        <fullName evidence="3">Serine hydrolase domain-containing protein</fullName>
        <ecNumber evidence="3">3.-.-.-</ecNumber>
    </submittedName>
</protein>
<dbReference type="Proteomes" id="UP001606210">
    <property type="component" value="Unassembled WGS sequence"/>
</dbReference>
<name>A0ABW7F7Z9_9BURK</name>
<proteinExistence type="predicted"/>
<reference evidence="3 4" key="1">
    <citation type="submission" date="2024-08" db="EMBL/GenBank/DDBJ databases">
        <authorList>
            <person name="Lu H."/>
        </authorList>
    </citation>
    <scope>NUCLEOTIDE SEQUENCE [LARGE SCALE GENOMIC DNA]</scope>
    <source>
        <strain evidence="3 4">LYH14W</strain>
    </source>
</reference>
<keyword evidence="3" id="KW-0378">Hydrolase</keyword>
<keyword evidence="1" id="KW-0732">Signal</keyword>